<dbReference type="NCBIfam" id="TIGR00879">
    <property type="entry name" value="SP"/>
    <property type="match status" value="1"/>
</dbReference>
<evidence type="ECO:0000256" key="4">
    <source>
        <dbReference type="ARBA" id="ARBA00022692"/>
    </source>
</evidence>
<name>A0ABR3WBS5_9PEZI</name>
<feature type="transmembrane region" description="Helical" evidence="8">
    <location>
        <begin position="169"/>
        <end position="192"/>
    </location>
</feature>
<proteinExistence type="inferred from homology"/>
<feature type="transmembrane region" description="Helical" evidence="8">
    <location>
        <begin position="325"/>
        <end position="348"/>
    </location>
</feature>
<dbReference type="PRINTS" id="PR00171">
    <property type="entry name" value="SUGRTRNSPORT"/>
</dbReference>
<accession>A0ABR3WBS5</accession>
<dbReference type="Pfam" id="PF00083">
    <property type="entry name" value="Sugar_tr"/>
    <property type="match status" value="1"/>
</dbReference>
<dbReference type="Gene3D" id="1.20.1250.20">
    <property type="entry name" value="MFS general substrate transporter like domains"/>
    <property type="match status" value="1"/>
</dbReference>
<keyword evidence="3 7" id="KW-0813">Transport</keyword>
<evidence type="ECO:0000256" key="6">
    <source>
        <dbReference type="ARBA" id="ARBA00023136"/>
    </source>
</evidence>
<keyword evidence="11" id="KW-1185">Reference proteome</keyword>
<dbReference type="PROSITE" id="PS50850">
    <property type="entry name" value="MFS"/>
    <property type="match status" value="1"/>
</dbReference>
<evidence type="ECO:0000313" key="11">
    <source>
        <dbReference type="Proteomes" id="UP001586593"/>
    </source>
</evidence>
<keyword evidence="6 8" id="KW-0472">Membrane</keyword>
<dbReference type="InterPro" id="IPR036259">
    <property type="entry name" value="MFS_trans_sf"/>
</dbReference>
<organism evidence="10 11">
    <name type="scientific">Phialemonium thermophilum</name>
    <dbReference type="NCBI Taxonomy" id="223376"/>
    <lineage>
        <taxon>Eukaryota</taxon>
        <taxon>Fungi</taxon>
        <taxon>Dikarya</taxon>
        <taxon>Ascomycota</taxon>
        <taxon>Pezizomycotina</taxon>
        <taxon>Sordariomycetes</taxon>
        <taxon>Sordariomycetidae</taxon>
        <taxon>Cephalothecales</taxon>
        <taxon>Cephalothecaceae</taxon>
        <taxon>Phialemonium</taxon>
    </lineage>
</organism>
<keyword evidence="5 8" id="KW-1133">Transmembrane helix</keyword>
<evidence type="ECO:0000256" key="5">
    <source>
        <dbReference type="ARBA" id="ARBA00022989"/>
    </source>
</evidence>
<feature type="transmembrane region" description="Helical" evidence="8">
    <location>
        <begin position="424"/>
        <end position="443"/>
    </location>
</feature>
<comment type="subcellular location">
    <subcellularLocation>
        <location evidence="1">Membrane</location>
        <topology evidence="1">Multi-pass membrane protein</topology>
    </subcellularLocation>
</comment>
<evidence type="ECO:0000256" key="7">
    <source>
        <dbReference type="RuleBase" id="RU003346"/>
    </source>
</evidence>
<dbReference type="PROSITE" id="PS00216">
    <property type="entry name" value="SUGAR_TRANSPORT_1"/>
    <property type="match status" value="1"/>
</dbReference>
<feature type="transmembrane region" description="Helical" evidence="8">
    <location>
        <begin position="44"/>
        <end position="65"/>
    </location>
</feature>
<feature type="transmembrane region" description="Helical" evidence="8">
    <location>
        <begin position="394"/>
        <end position="418"/>
    </location>
</feature>
<dbReference type="InterPro" id="IPR003663">
    <property type="entry name" value="Sugar/inositol_transpt"/>
</dbReference>
<feature type="transmembrane region" description="Helical" evidence="8">
    <location>
        <begin position="100"/>
        <end position="124"/>
    </location>
</feature>
<feature type="transmembrane region" description="Helical" evidence="8">
    <location>
        <begin position="136"/>
        <end position="157"/>
    </location>
</feature>
<comment type="similarity">
    <text evidence="2 7">Belongs to the major facilitator superfamily. Sugar transporter (TC 2.A.1.1) family.</text>
</comment>
<keyword evidence="4 8" id="KW-0812">Transmembrane</keyword>
<sequence length="487" mass="53252">MGRRYNWVCAAIAGSGSVLYGYDAAVIAGTFAQEGFLDYFQPSTSVLGAIGSVYFAGLILGLLFVSLLADRFGRKRTIQFGGVIGLVGAIFQAAPSSRLLGLFFAGRVLAGMASGLMLTTVNIYQSEIAPPHLRGTMVAFQIVTLNFAGTLASWVGYACNFSSNPSFSWRFPIALQAVPAILLIIGCFYIPFSPRWLISKNRHDEAKAILQRLHDDHQDPTFWEKEYLQISAQLAVERKELETSSWSHMLTNFNELRRVLVAVAALTSVQTNGAQTIQVYQSVFYGGLGFSTRQQLLMSGIFGICNMSGGMTNLILIDRVGRRKLFLAGLFILSVWLGVFSACSAQYAQTGSSSWGKAGVAFVMIYIYSFGSTYASSPYAYAAEVLPTKNRAHGMSLALFSANALTLVFSQTAPIALADIGWKFNLVFIACNCFFFPVVYFFFPETKGMTLEEVNRAFGEKVEVELQDINDADAKMVATTNHVEVSP</sequence>
<dbReference type="EMBL" id="JAZHXJ010000532">
    <property type="protein sequence ID" value="KAL1858202.1"/>
    <property type="molecule type" value="Genomic_DNA"/>
</dbReference>
<dbReference type="SUPFAM" id="SSF103473">
    <property type="entry name" value="MFS general substrate transporter"/>
    <property type="match status" value="1"/>
</dbReference>
<dbReference type="InterPro" id="IPR005828">
    <property type="entry name" value="MFS_sugar_transport-like"/>
</dbReference>
<evidence type="ECO:0000256" key="8">
    <source>
        <dbReference type="SAM" id="Phobius"/>
    </source>
</evidence>
<dbReference type="PANTHER" id="PTHR48022">
    <property type="entry name" value="PLASTIDIC GLUCOSE TRANSPORTER 4"/>
    <property type="match status" value="1"/>
</dbReference>
<dbReference type="PROSITE" id="PS00217">
    <property type="entry name" value="SUGAR_TRANSPORT_2"/>
    <property type="match status" value="1"/>
</dbReference>
<dbReference type="InterPro" id="IPR005829">
    <property type="entry name" value="Sugar_transporter_CS"/>
</dbReference>
<comment type="caution">
    <text evidence="10">The sequence shown here is derived from an EMBL/GenBank/DDBJ whole genome shotgun (WGS) entry which is preliminary data.</text>
</comment>
<feature type="transmembrane region" description="Helical" evidence="8">
    <location>
        <begin position="360"/>
        <end position="382"/>
    </location>
</feature>
<evidence type="ECO:0000256" key="3">
    <source>
        <dbReference type="ARBA" id="ARBA00022448"/>
    </source>
</evidence>
<evidence type="ECO:0000256" key="1">
    <source>
        <dbReference type="ARBA" id="ARBA00004141"/>
    </source>
</evidence>
<dbReference type="InterPro" id="IPR020846">
    <property type="entry name" value="MFS_dom"/>
</dbReference>
<gene>
    <name evidence="10" type="ORF">VTK73DRAFT_7913</name>
</gene>
<dbReference type="InterPro" id="IPR050360">
    <property type="entry name" value="MFS_Sugar_Transporters"/>
</dbReference>
<protein>
    <recommendedName>
        <fullName evidence="9">Major facilitator superfamily (MFS) profile domain-containing protein</fullName>
    </recommendedName>
</protein>
<reference evidence="10 11" key="1">
    <citation type="journal article" date="2024" name="Commun. Biol.">
        <title>Comparative genomic analysis of thermophilic fungi reveals convergent evolutionary adaptations and gene losses.</title>
        <authorList>
            <person name="Steindorff A.S."/>
            <person name="Aguilar-Pontes M.V."/>
            <person name="Robinson A.J."/>
            <person name="Andreopoulos B."/>
            <person name="LaButti K."/>
            <person name="Kuo A."/>
            <person name="Mondo S."/>
            <person name="Riley R."/>
            <person name="Otillar R."/>
            <person name="Haridas S."/>
            <person name="Lipzen A."/>
            <person name="Grimwood J."/>
            <person name="Schmutz J."/>
            <person name="Clum A."/>
            <person name="Reid I.D."/>
            <person name="Moisan M.C."/>
            <person name="Butler G."/>
            <person name="Nguyen T.T.M."/>
            <person name="Dewar K."/>
            <person name="Conant G."/>
            <person name="Drula E."/>
            <person name="Henrissat B."/>
            <person name="Hansel C."/>
            <person name="Singer S."/>
            <person name="Hutchinson M.I."/>
            <person name="de Vries R.P."/>
            <person name="Natvig D.O."/>
            <person name="Powell A.J."/>
            <person name="Tsang A."/>
            <person name="Grigoriev I.V."/>
        </authorList>
    </citation>
    <scope>NUCLEOTIDE SEQUENCE [LARGE SCALE GENOMIC DNA]</scope>
    <source>
        <strain evidence="10 11">ATCC 24622</strain>
    </source>
</reference>
<evidence type="ECO:0000313" key="10">
    <source>
        <dbReference type="EMBL" id="KAL1858202.1"/>
    </source>
</evidence>
<evidence type="ECO:0000256" key="2">
    <source>
        <dbReference type="ARBA" id="ARBA00010992"/>
    </source>
</evidence>
<evidence type="ECO:0000259" key="9">
    <source>
        <dbReference type="PROSITE" id="PS50850"/>
    </source>
</evidence>
<feature type="domain" description="Major facilitator superfamily (MFS) profile" evidence="9">
    <location>
        <begin position="9"/>
        <end position="447"/>
    </location>
</feature>
<dbReference type="Proteomes" id="UP001586593">
    <property type="component" value="Unassembled WGS sequence"/>
</dbReference>
<dbReference type="PANTHER" id="PTHR48022:SF11">
    <property type="entry name" value="MONOSACCHARIDE TRANSPORTER (HXT8), PUTATIVE (AFU_ORTHOLOGUE AFUA_2G08120)-RELATED"/>
    <property type="match status" value="1"/>
</dbReference>